<dbReference type="PATRIC" id="fig|1122169.6.peg.3015"/>
<accession>A0A0W0YK20</accession>
<gene>
    <name evidence="1" type="ORF">Lsha_2614</name>
</gene>
<comment type="caution">
    <text evidence="1">The sequence shown here is derived from an EMBL/GenBank/DDBJ whole genome shotgun (WGS) entry which is preliminary data.</text>
</comment>
<proteinExistence type="predicted"/>
<organism evidence="1 2">
    <name type="scientific">Legionella shakespearei DSM 23087</name>
    <dbReference type="NCBI Taxonomy" id="1122169"/>
    <lineage>
        <taxon>Bacteria</taxon>
        <taxon>Pseudomonadati</taxon>
        <taxon>Pseudomonadota</taxon>
        <taxon>Gammaproteobacteria</taxon>
        <taxon>Legionellales</taxon>
        <taxon>Legionellaceae</taxon>
        <taxon>Legionella</taxon>
    </lineage>
</organism>
<dbReference type="RefSeq" id="WP_018577316.1">
    <property type="nucleotide sequence ID" value="NZ_KB892399.1"/>
</dbReference>
<dbReference type="AlphaFoldDB" id="A0A0W0YK20"/>
<keyword evidence="2" id="KW-1185">Reference proteome</keyword>
<evidence type="ECO:0000313" key="1">
    <source>
        <dbReference type="EMBL" id="KTD57232.1"/>
    </source>
</evidence>
<dbReference type="OrthoDB" id="5652501at2"/>
<dbReference type="Proteomes" id="UP000054600">
    <property type="component" value="Unassembled WGS sequence"/>
</dbReference>
<evidence type="ECO:0000313" key="2">
    <source>
        <dbReference type="Proteomes" id="UP000054600"/>
    </source>
</evidence>
<protein>
    <submittedName>
        <fullName evidence="1">Uncharacterized protein</fullName>
    </submittedName>
</protein>
<sequence length="106" mass="11895">MFTDYITKKNAYRAWNFLVATVVTLDLVQNEQARAVEYIPDIALHLWEAVAPDSLNTASLGVNLIRMVQAGRSFWTGESSIPTAANFADVYNHALNIEHRLGNLMK</sequence>
<dbReference type="EMBL" id="LNYW01000069">
    <property type="protein sequence ID" value="KTD57232.1"/>
    <property type="molecule type" value="Genomic_DNA"/>
</dbReference>
<reference evidence="1 2" key="1">
    <citation type="submission" date="2015-11" db="EMBL/GenBank/DDBJ databases">
        <title>Genomic analysis of 38 Legionella species identifies large and diverse effector repertoires.</title>
        <authorList>
            <person name="Burstein D."/>
            <person name="Amaro F."/>
            <person name="Zusman T."/>
            <person name="Lifshitz Z."/>
            <person name="Cohen O."/>
            <person name="Gilbert J.A."/>
            <person name="Pupko T."/>
            <person name="Shuman H.A."/>
            <person name="Segal G."/>
        </authorList>
    </citation>
    <scope>NUCLEOTIDE SEQUENCE [LARGE SCALE GENOMIC DNA]</scope>
    <source>
        <strain evidence="1 2">ATCC 49655</strain>
    </source>
</reference>
<name>A0A0W0YK20_9GAMM</name>